<dbReference type="Proteomes" id="UP001374579">
    <property type="component" value="Unassembled WGS sequence"/>
</dbReference>
<evidence type="ECO:0000313" key="4">
    <source>
        <dbReference type="EMBL" id="KAK7092700.1"/>
    </source>
</evidence>
<dbReference type="Pfam" id="PF13842">
    <property type="entry name" value="zf-Tnp_2"/>
    <property type="match status" value="1"/>
</dbReference>
<evidence type="ECO:0000313" key="5">
    <source>
        <dbReference type="Proteomes" id="UP001374579"/>
    </source>
</evidence>
<reference evidence="4 5" key="1">
    <citation type="submission" date="2024-02" db="EMBL/GenBank/DDBJ databases">
        <title>Chromosome-scale genome assembly of the rough periwinkle Littorina saxatilis.</title>
        <authorList>
            <person name="De Jode A."/>
            <person name="Faria R."/>
            <person name="Formenti G."/>
            <person name="Sims Y."/>
            <person name="Smith T.P."/>
            <person name="Tracey A."/>
            <person name="Wood J.M.D."/>
            <person name="Zagrodzka Z.B."/>
            <person name="Johannesson K."/>
            <person name="Butlin R.K."/>
            <person name="Leder E.H."/>
        </authorList>
    </citation>
    <scope>NUCLEOTIDE SEQUENCE [LARGE SCALE GENOMIC DNA]</scope>
    <source>
        <strain evidence="4">Snail1</strain>
        <tissue evidence="4">Muscle</tissue>
    </source>
</reference>
<feature type="domain" description="PiggyBac transposable element-derived protein" evidence="3">
    <location>
        <begin position="140"/>
        <end position="495"/>
    </location>
</feature>
<dbReference type="PANTHER" id="PTHR46599">
    <property type="entry name" value="PIGGYBAC TRANSPOSABLE ELEMENT-DERIVED PROTEIN 4"/>
    <property type="match status" value="1"/>
</dbReference>
<dbReference type="EMBL" id="JBAMIC010000021">
    <property type="protein sequence ID" value="KAK7092700.1"/>
    <property type="molecule type" value="Genomic_DNA"/>
</dbReference>
<name>A0AAN9ASY2_9CAEN</name>
<dbReference type="PANTHER" id="PTHR46599:SF3">
    <property type="entry name" value="PIGGYBAC TRANSPOSABLE ELEMENT-DERIVED PROTEIN 4"/>
    <property type="match status" value="1"/>
</dbReference>
<evidence type="ECO:0000259" key="3">
    <source>
        <dbReference type="Pfam" id="PF13843"/>
    </source>
</evidence>
<proteinExistence type="predicted"/>
<comment type="caution">
    <text evidence="4">The sequence shown here is derived from an EMBL/GenBank/DDBJ whole genome shotgun (WGS) entry which is preliminary data.</text>
</comment>
<dbReference type="AlphaFoldDB" id="A0AAN9ASY2"/>
<dbReference type="InterPro" id="IPR032718">
    <property type="entry name" value="PGBD4_Znf_C"/>
</dbReference>
<feature type="region of interest" description="Disordered" evidence="1">
    <location>
        <begin position="1"/>
        <end position="87"/>
    </location>
</feature>
<feature type="domain" description="PiggyBac transposable element-derived protein 4 C-terminal zinc-finger" evidence="2">
    <location>
        <begin position="565"/>
        <end position="615"/>
    </location>
</feature>
<keyword evidence="5" id="KW-1185">Reference proteome</keyword>
<dbReference type="InterPro" id="IPR029526">
    <property type="entry name" value="PGBD"/>
</dbReference>
<organism evidence="4 5">
    <name type="scientific">Littorina saxatilis</name>
    <dbReference type="NCBI Taxonomy" id="31220"/>
    <lineage>
        <taxon>Eukaryota</taxon>
        <taxon>Metazoa</taxon>
        <taxon>Spiralia</taxon>
        <taxon>Lophotrochozoa</taxon>
        <taxon>Mollusca</taxon>
        <taxon>Gastropoda</taxon>
        <taxon>Caenogastropoda</taxon>
        <taxon>Littorinimorpha</taxon>
        <taxon>Littorinoidea</taxon>
        <taxon>Littorinidae</taxon>
        <taxon>Littorina</taxon>
    </lineage>
</organism>
<feature type="compositionally biased region" description="Acidic residues" evidence="1">
    <location>
        <begin position="25"/>
        <end position="45"/>
    </location>
</feature>
<dbReference type="Pfam" id="PF13843">
    <property type="entry name" value="DDE_Tnp_1_7"/>
    <property type="match status" value="1"/>
</dbReference>
<gene>
    <name evidence="4" type="ORF">V1264_008405</name>
</gene>
<sequence>MAERRRRNRVVPFEEVLEQCLQSGSEDEGDEDGWEEDEREDENDLMNDVAPENNQEDEEVGDSDFENEEERNAEHEMEVGDEQEDRQIDDLYDADTDIDESSDEEEDIWCQNLRGFPRIPSPTFTGVPGLHIDMDDDSRPIDFYRLFMDDDILRHIMEETNRYATSCIADKRQQGPLEPRSIFATWKPLTVGDVKNFISICLHMGLVHKPQIADYWSVHPGTHTSYASQLMPRERFSAILAFLHLVDNTQYVPFGDEDHDPIFKLRPFLRHLQQKFQEVYTPTQQVCVDEAMCPFKGRSRFRVYMKDKPTKWGFKFYECCESECGYVHQIEMFCADRRVSNRPYDVTMRMVQPLLNKGYQVFIDNYYCEPKICADLAAQGTMVCGTVRKNRVTMPRDLPELRRGEIAFRRKGRVVVCKWKDKKDVFVCSTMHKPDLEIVQCRYERKEKPLAVISYIANMSGVDNSDQLIAYFPMRRKSIKWWKKPFFHLLTLCTIQAMILLNKHRRARGLRKVPLDRMIKSLLLDLPVYEVAPPAAANDGPRLPNFRLQGRHFPAVIPASDSVPKPRRNCKVCYDKQRAAGVAAGTMKNKRQQTHFMCILCDVPLCPAPCFEDYHTKKSYV</sequence>
<feature type="compositionally biased region" description="Acidic residues" evidence="1">
    <location>
        <begin position="54"/>
        <end position="69"/>
    </location>
</feature>
<accession>A0AAN9ASY2</accession>
<evidence type="ECO:0000256" key="1">
    <source>
        <dbReference type="SAM" id="MobiDB-lite"/>
    </source>
</evidence>
<evidence type="ECO:0000259" key="2">
    <source>
        <dbReference type="Pfam" id="PF13842"/>
    </source>
</evidence>
<evidence type="ECO:0008006" key="6">
    <source>
        <dbReference type="Google" id="ProtNLM"/>
    </source>
</evidence>
<protein>
    <recommendedName>
        <fullName evidence="6">PiggyBac transposable element-derived protein domain-containing protein</fullName>
    </recommendedName>
</protein>